<accession>A0A542YIU5</accession>
<dbReference type="GO" id="GO:0005886">
    <property type="term" value="C:plasma membrane"/>
    <property type="evidence" value="ECO:0007669"/>
    <property type="project" value="UniProtKB-SubCell"/>
</dbReference>
<keyword evidence="4 10" id="KW-0067">ATP-binding</keyword>
<protein>
    <submittedName>
        <fullName evidence="10">ATP-binding cassette subfamily C protein CydCD</fullName>
    </submittedName>
</protein>
<feature type="transmembrane region" description="Helical" evidence="7">
    <location>
        <begin position="121"/>
        <end position="145"/>
    </location>
</feature>
<feature type="domain" description="ABC transporter" evidence="8">
    <location>
        <begin position="893"/>
        <end position="1128"/>
    </location>
</feature>
<dbReference type="InterPro" id="IPR017871">
    <property type="entry name" value="ABC_transporter-like_CS"/>
</dbReference>
<evidence type="ECO:0000256" key="4">
    <source>
        <dbReference type="ARBA" id="ARBA00022840"/>
    </source>
</evidence>
<dbReference type="NCBIfam" id="TIGR02868">
    <property type="entry name" value="CydC"/>
    <property type="match status" value="1"/>
</dbReference>
<evidence type="ECO:0000256" key="1">
    <source>
        <dbReference type="ARBA" id="ARBA00004651"/>
    </source>
</evidence>
<dbReference type="GO" id="GO:0140359">
    <property type="term" value="F:ABC-type transporter activity"/>
    <property type="evidence" value="ECO:0007669"/>
    <property type="project" value="InterPro"/>
</dbReference>
<organism evidence="10 11">
    <name type="scientific">Homoserinimonas aerilata</name>
    <dbReference type="NCBI Taxonomy" id="1162970"/>
    <lineage>
        <taxon>Bacteria</taxon>
        <taxon>Bacillati</taxon>
        <taxon>Actinomycetota</taxon>
        <taxon>Actinomycetes</taxon>
        <taxon>Micrococcales</taxon>
        <taxon>Microbacteriaceae</taxon>
        <taxon>Homoserinimonas</taxon>
    </lineage>
</organism>
<dbReference type="GO" id="GO:0005524">
    <property type="term" value="F:ATP binding"/>
    <property type="evidence" value="ECO:0007669"/>
    <property type="project" value="UniProtKB-KW"/>
</dbReference>
<dbReference type="AlphaFoldDB" id="A0A542YIU5"/>
<evidence type="ECO:0000256" key="5">
    <source>
        <dbReference type="ARBA" id="ARBA00022989"/>
    </source>
</evidence>
<dbReference type="PANTHER" id="PTHR24221">
    <property type="entry name" value="ATP-BINDING CASSETTE SUB-FAMILY B"/>
    <property type="match status" value="1"/>
</dbReference>
<dbReference type="InterPro" id="IPR003593">
    <property type="entry name" value="AAA+_ATPase"/>
</dbReference>
<dbReference type="InterPro" id="IPR014223">
    <property type="entry name" value="ABC_CydC/D"/>
</dbReference>
<dbReference type="InterPro" id="IPR011527">
    <property type="entry name" value="ABC1_TM_dom"/>
</dbReference>
<feature type="transmembrane region" description="Helical" evidence="7">
    <location>
        <begin position="52"/>
        <end position="72"/>
    </location>
</feature>
<feature type="domain" description="ABC transmembrane type-1" evidence="9">
    <location>
        <begin position="19"/>
        <end position="293"/>
    </location>
</feature>
<sequence length="1131" mass="118475">MATSPAAGVRELGRGSLYLLGLVSTLKALALIGIADALATGIVSVIDGTDRWRGAVALGLASGLLRALVSWAQRVVAARAMLGTKERLRAELAERLVSGGGIRPGAQSMLATRGLDELDKYFTVFLPALVTAASLPLLVGVRILFADWVSALVIVVTVPLIPVFMALIGMHTQERVAEATATLERLSDHLVELARGLPVLMGLGRADEQVRALEGISEDYRKRTTETLRTAFLSSLALELIATISVAVVAVFIGVRLVHGDMPLELGLLALLLAPECFTPLREVGTAFHSSQDGTDALARVRAILSSPRSRRLTEPEGPVRVEELTVHYADRDDATVAGLTFQARQGAVTLLDGASGTGKSTVLAALAGILESSDDPDAMATVSGSVTGIGPASRAWLPQHPRTVAPTVEGELLLYAEGDSHHEVGAVLELLGLSHLADADPAGISPGELRRLAFGRVLLRVADGATVVLLDEPTAHLDALSAGVVVREIAELRGRATVIVASHDDAVRSLAEQVVAVGQPREGEAFAPAHATGDTTDAIAPVARIVDDGSAEAGRPALRELALFLRPVAARIVVAVALGTLAAVFAIGLTAVSAWLIVRASEQPPIMYLLVAIVGVRFFGIGRAVLRYSERLVGHDAIFAALTRLRVRLWYGLAARGATRRSLLSGENALDRLVNDVDRLRDLSLRVVSPVLVGIVTTMTAVIALSAVLPSIAPLFLALGACLLLVAPAAALAADRASTRAEQGLRSVVLRRFASMLAAAEDLRANGVDARVRRMLGELDTEAGRHARRGVWALGLGGAVVVAACCGTAILVLPFAAPAVASGVIDGAMLAVLALVPLGLIDPLLDMLAGVQQWPTLRTVLHRVSTVTSAGEPTTPRPEAPEHAAVGRMTRLELDGVAARWPGTETPVFAGVDARVDTGEWLVVTGPSGSGKSTLLALLLGHLRPDSGRYLVDGIDAAEISGEELRRHVAWCPQEGHLFDSTLRANLLIARPRADAPDEAELVGVLDKVGLGPLLGRLPRGLDTPVGLGGRQLSGGERQRLAVARTLLTRSEVVLVDEPTAHLDEEASIALMADLRVALADRIAVLVTHSAVGVLSEDRRIRLSPRGVGAGERVVEYAVSDTGVDVGGPA</sequence>
<dbReference type="Pfam" id="PF00005">
    <property type="entry name" value="ABC_tran"/>
    <property type="match status" value="2"/>
</dbReference>
<keyword evidence="3" id="KW-0547">Nucleotide-binding</keyword>
<reference evidence="10 11" key="1">
    <citation type="submission" date="2019-06" db="EMBL/GenBank/DDBJ databases">
        <title>Sequencing the genomes of 1000 actinobacteria strains.</title>
        <authorList>
            <person name="Klenk H.-P."/>
        </authorList>
    </citation>
    <scope>NUCLEOTIDE SEQUENCE [LARGE SCALE GENOMIC DNA]</scope>
    <source>
        <strain evidence="10 11">DSM 26477</strain>
    </source>
</reference>
<dbReference type="SUPFAM" id="SSF52540">
    <property type="entry name" value="P-loop containing nucleoside triphosphate hydrolases"/>
    <property type="match status" value="2"/>
</dbReference>
<dbReference type="GO" id="GO:0045454">
    <property type="term" value="P:cell redox homeostasis"/>
    <property type="evidence" value="ECO:0007669"/>
    <property type="project" value="InterPro"/>
</dbReference>
<keyword evidence="11" id="KW-1185">Reference proteome</keyword>
<keyword evidence="5 7" id="KW-1133">Transmembrane helix</keyword>
<dbReference type="OrthoDB" id="3237158at2"/>
<evidence type="ECO:0000259" key="9">
    <source>
        <dbReference type="PROSITE" id="PS50929"/>
    </source>
</evidence>
<feature type="domain" description="ABC transmembrane type-1" evidence="9">
    <location>
        <begin position="574"/>
        <end position="857"/>
    </location>
</feature>
<dbReference type="RefSeq" id="WP_141880208.1">
    <property type="nucleotide sequence ID" value="NZ_VFOM01000001.1"/>
</dbReference>
<feature type="transmembrane region" description="Helical" evidence="7">
    <location>
        <begin position="688"/>
        <end position="710"/>
    </location>
</feature>
<feature type="transmembrane region" description="Helical" evidence="7">
    <location>
        <begin position="716"/>
        <end position="735"/>
    </location>
</feature>
<comment type="subcellular location">
    <subcellularLocation>
        <location evidence="1">Cell membrane</location>
        <topology evidence="1">Multi-pass membrane protein</topology>
    </subcellularLocation>
</comment>
<evidence type="ECO:0000313" key="11">
    <source>
        <dbReference type="Proteomes" id="UP000317998"/>
    </source>
</evidence>
<feature type="domain" description="ABC transporter" evidence="8">
    <location>
        <begin position="320"/>
        <end position="545"/>
    </location>
</feature>
<evidence type="ECO:0000256" key="3">
    <source>
        <dbReference type="ARBA" id="ARBA00022741"/>
    </source>
</evidence>
<dbReference type="PROSITE" id="PS50929">
    <property type="entry name" value="ABC_TM1F"/>
    <property type="match status" value="2"/>
</dbReference>
<comment type="caution">
    <text evidence="10">The sequence shown here is derived from an EMBL/GenBank/DDBJ whole genome shotgun (WGS) entry which is preliminary data.</text>
</comment>
<evidence type="ECO:0000256" key="7">
    <source>
        <dbReference type="SAM" id="Phobius"/>
    </source>
</evidence>
<proteinExistence type="predicted"/>
<dbReference type="InterPro" id="IPR039421">
    <property type="entry name" value="Type_1_exporter"/>
</dbReference>
<name>A0A542YIU5_9MICO</name>
<dbReference type="GO" id="GO:0034040">
    <property type="term" value="F:ATPase-coupled lipid transmembrane transporter activity"/>
    <property type="evidence" value="ECO:0007669"/>
    <property type="project" value="TreeGrafter"/>
</dbReference>
<dbReference type="GO" id="GO:0016887">
    <property type="term" value="F:ATP hydrolysis activity"/>
    <property type="evidence" value="ECO:0007669"/>
    <property type="project" value="InterPro"/>
</dbReference>
<dbReference type="InterPro" id="IPR027417">
    <property type="entry name" value="P-loop_NTPase"/>
</dbReference>
<dbReference type="Gene3D" id="1.20.1560.10">
    <property type="entry name" value="ABC transporter type 1, transmembrane domain"/>
    <property type="match status" value="2"/>
</dbReference>
<feature type="transmembrane region" description="Helical" evidence="7">
    <location>
        <begin position="151"/>
        <end position="170"/>
    </location>
</feature>
<dbReference type="SUPFAM" id="SSF90123">
    <property type="entry name" value="ABC transporter transmembrane region"/>
    <property type="match status" value="2"/>
</dbReference>
<feature type="transmembrane region" description="Helical" evidence="7">
    <location>
        <begin position="820"/>
        <end position="842"/>
    </location>
</feature>
<feature type="transmembrane region" description="Helical" evidence="7">
    <location>
        <begin position="569"/>
        <end position="595"/>
    </location>
</feature>
<dbReference type="InterPro" id="IPR003439">
    <property type="entry name" value="ABC_transporter-like_ATP-bd"/>
</dbReference>
<feature type="transmembrane region" description="Helical" evidence="7">
    <location>
        <begin position="792"/>
        <end position="814"/>
    </location>
</feature>
<dbReference type="Gene3D" id="3.40.50.300">
    <property type="entry name" value="P-loop containing nucleotide triphosphate hydrolases"/>
    <property type="match status" value="2"/>
</dbReference>
<keyword evidence="2 7" id="KW-0812">Transmembrane</keyword>
<evidence type="ECO:0000256" key="2">
    <source>
        <dbReference type="ARBA" id="ARBA00022692"/>
    </source>
</evidence>
<feature type="transmembrane region" description="Helical" evidence="7">
    <location>
        <begin position="17"/>
        <end position="46"/>
    </location>
</feature>
<evidence type="ECO:0000259" key="8">
    <source>
        <dbReference type="PROSITE" id="PS50893"/>
    </source>
</evidence>
<dbReference type="EMBL" id="VFOM01000001">
    <property type="protein sequence ID" value="TQL48016.1"/>
    <property type="molecule type" value="Genomic_DNA"/>
</dbReference>
<dbReference type="PROSITE" id="PS00211">
    <property type="entry name" value="ABC_TRANSPORTER_1"/>
    <property type="match status" value="2"/>
</dbReference>
<dbReference type="InterPro" id="IPR036640">
    <property type="entry name" value="ABC1_TM_sf"/>
</dbReference>
<dbReference type="GO" id="GO:0034775">
    <property type="term" value="P:glutathione transmembrane transport"/>
    <property type="evidence" value="ECO:0007669"/>
    <property type="project" value="InterPro"/>
</dbReference>
<dbReference type="SMART" id="SM00382">
    <property type="entry name" value="AAA"/>
    <property type="match status" value="2"/>
</dbReference>
<dbReference type="CDD" id="cd18584">
    <property type="entry name" value="ABC_6TM_AarD_CydD"/>
    <property type="match status" value="1"/>
</dbReference>
<dbReference type="Pfam" id="PF00664">
    <property type="entry name" value="ABC_membrane"/>
    <property type="match status" value="1"/>
</dbReference>
<dbReference type="PANTHER" id="PTHR24221:SF654">
    <property type="entry name" value="ATP-BINDING CASSETTE SUB-FAMILY B MEMBER 6"/>
    <property type="match status" value="1"/>
</dbReference>
<dbReference type="Proteomes" id="UP000317998">
    <property type="component" value="Unassembled WGS sequence"/>
</dbReference>
<feature type="transmembrane region" description="Helical" evidence="7">
    <location>
        <begin position="607"/>
        <end position="627"/>
    </location>
</feature>
<gene>
    <name evidence="10" type="ORF">FB562_1097</name>
</gene>
<dbReference type="PROSITE" id="PS50893">
    <property type="entry name" value="ABC_TRANSPORTER_2"/>
    <property type="match status" value="2"/>
</dbReference>
<feature type="transmembrane region" description="Helical" evidence="7">
    <location>
        <begin position="231"/>
        <end position="258"/>
    </location>
</feature>
<evidence type="ECO:0000256" key="6">
    <source>
        <dbReference type="ARBA" id="ARBA00023136"/>
    </source>
</evidence>
<evidence type="ECO:0000313" key="10">
    <source>
        <dbReference type="EMBL" id="TQL48016.1"/>
    </source>
</evidence>
<keyword evidence="6 7" id="KW-0472">Membrane</keyword>